<reference evidence="12" key="1">
    <citation type="submission" date="2022-03" db="EMBL/GenBank/DDBJ databases">
        <authorList>
            <person name="Legras J.-L."/>
            <person name="Devillers H."/>
            <person name="Grondin C."/>
        </authorList>
    </citation>
    <scope>NUCLEOTIDE SEQUENCE</scope>
    <source>
        <strain evidence="12">CLIB 1423</strain>
    </source>
</reference>
<dbReference type="InterPro" id="IPR047182">
    <property type="entry name" value="MRM1"/>
</dbReference>
<dbReference type="OrthoDB" id="270651at2759"/>
<dbReference type="GO" id="GO:0005739">
    <property type="term" value="C:mitochondrion"/>
    <property type="evidence" value="ECO:0007669"/>
    <property type="project" value="UniProtKB-SubCell"/>
</dbReference>
<feature type="compositionally biased region" description="Basic and acidic residues" evidence="10">
    <location>
        <begin position="95"/>
        <end position="110"/>
    </location>
</feature>
<dbReference type="GO" id="GO:0016435">
    <property type="term" value="F:rRNA (guanine) methyltransferase activity"/>
    <property type="evidence" value="ECO:0007669"/>
    <property type="project" value="TreeGrafter"/>
</dbReference>
<dbReference type="EMBL" id="CAKXYY010000018">
    <property type="protein sequence ID" value="CAH2354706.1"/>
    <property type="molecule type" value="Genomic_DNA"/>
</dbReference>
<dbReference type="InterPro" id="IPR029064">
    <property type="entry name" value="Ribosomal_eL30-like_sf"/>
</dbReference>
<dbReference type="CDD" id="cd18105">
    <property type="entry name" value="SpoU-like_MRM1"/>
    <property type="match status" value="1"/>
</dbReference>
<keyword evidence="13" id="KW-1185">Reference proteome</keyword>
<protein>
    <recommendedName>
        <fullName evidence="9">rRNA methyltransferase 1, mitochondrial</fullName>
    </recommendedName>
</protein>
<name>A0A9P0W0K0_9ASCO</name>
<feature type="region of interest" description="Disordered" evidence="10">
    <location>
        <begin position="83"/>
        <end position="110"/>
    </location>
</feature>
<gene>
    <name evidence="12" type="ORF">CLIB1423_18S01860</name>
</gene>
<accession>A0A9P0W0K0</accession>
<dbReference type="AlphaFoldDB" id="A0A9P0W0K0"/>
<evidence type="ECO:0000256" key="9">
    <source>
        <dbReference type="ARBA" id="ARBA00034881"/>
    </source>
</evidence>
<sequence length="424" mass="48028">MSYFSRRQLSNSIRTLQNEIKSSVKLHHRQQNSAGKGTKFEKSFPSYEKKPVKIWDEQNISKDEFFRKKYSFINDKQREALDKKVERQRRHRENRRQQENSERSTNYTRERQYTERLKIPKNPLSEYVYGTHAVLGALVANKRQSFRTLYVSNFKIINPLIRNLTKQFNLRVEDDVPRDVLNNLSGFGVHNGIVLETRPLEIPMTTALGPHDSVNGTYQLAIQNELYNTIETQEREVARRMEPDAEEQSAPPRYPLGLYLDGLMDPRNVGAIIRSGYFLGLDFVVVPDSESAKLGPVSSKSSAGALEISNIFKTSESLHFLEKSRKNGWVVISTTGNMSEAAMAKNEVTDEKIITPEDLHSMCSRAPVLLVMGSEGLGVRTNIMKRSDYVVGIKDNREGGAGIVDSLNASVAAALLIEKCVNGR</sequence>
<keyword evidence="3" id="KW-0698">rRNA processing</keyword>
<dbReference type="Proteomes" id="UP000837801">
    <property type="component" value="Unassembled WGS sequence"/>
</dbReference>
<keyword evidence="8" id="KW-0496">Mitochondrion</keyword>
<comment type="subcellular location">
    <subcellularLocation>
        <location evidence="1">Mitochondrion</location>
    </subcellularLocation>
</comment>
<comment type="similarity">
    <text evidence="2">Belongs to the class IV-like SAM-binding methyltransferase superfamily. RNA methyltransferase TrmH family.</text>
</comment>
<dbReference type="PANTHER" id="PTHR46103:SF1">
    <property type="entry name" value="RRNA METHYLTRANSFERASE 1, MITOCHONDRIAL"/>
    <property type="match status" value="1"/>
</dbReference>
<keyword evidence="5" id="KW-0808">Transferase</keyword>
<dbReference type="Gene3D" id="3.30.1330.30">
    <property type="match status" value="1"/>
</dbReference>
<evidence type="ECO:0000256" key="2">
    <source>
        <dbReference type="ARBA" id="ARBA00007228"/>
    </source>
</evidence>
<evidence type="ECO:0000256" key="4">
    <source>
        <dbReference type="ARBA" id="ARBA00022603"/>
    </source>
</evidence>
<dbReference type="InterPro" id="IPR001537">
    <property type="entry name" value="SpoU_MeTrfase"/>
</dbReference>
<dbReference type="Pfam" id="PF00588">
    <property type="entry name" value="SpoU_methylase"/>
    <property type="match status" value="1"/>
</dbReference>
<evidence type="ECO:0000256" key="5">
    <source>
        <dbReference type="ARBA" id="ARBA00022679"/>
    </source>
</evidence>
<feature type="domain" description="RNA 2-O ribose methyltransferase substrate binding" evidence="11">
    <location>
        <begin position="127"/>
        <end position="203"/>
    </location>
</feature>
<evidence type="ECO:0000256" key="3">
    <source>
        <dbReference type="ARBA" id="ARBA00022552"/>
    </source>
</evidence>
<feature type="region of interest" description="Disordered" evidence="10">
    <location>
        <begin position="24"/>
        <end position="43"/>
    </location>
</feature>
<comment type="caution">
    <text evidence="12">The sequence shown here is derived from an EMBL/GenBank/DDBJ whole genome shotgun (WGS) entry which is preliminary data.</text>
</comment>
<evidence type="ECO:0000256" key="7">
    <source>
        <dbReference type="ARBA" id="ARBA00022946"/>
    </source>
</evidence>
<dbReference type="PANTHER" id="PTHR46103">
    <property type="entry name" value="RRNA METHYLTRANSFERASE 1, MITOCHONDRIAL"/>
    <property type="match status" value="1"/>
</dbReference>
<evidence type="ECO:0000256" key="1">
    <source>
        <dbReference type="ARBA" id="ARBA00004173"/>
    </source>
</evidence>
<dbReference type="InterPro" id="IPR029028">
    <property type="entry name" value="Alpha/beta_knot_MTases"/>
</dbReference>
<dbReference type="SUPFAM" id="SSF55315">
    <property type="entry name" value="L30e-like"/>
    <property type="match status" value="1"/>
</dbReference>
<dbReference type="GO" id="GO:0003723">
    <property type="term" value="F:RNA binding"/>
    <property type="evidence" value="ECO:0007669"/>
    <property type="project" value="InterPro"/>
</dbReference>
<proteinExistence type="inferred from homology"/>
<dbReference type="InterPro" id="IPR013123">
    <property type="entry name" value="SpoU_subst-bd"/>
</dbReference>
<evidence type="ECO:0000256" key="8">
    <source>
        <dbReference type="ARBA" id="ARBA00023128"/>
    </source>
</evidence>
<evidence type="ECO:0000313" key="12">
    <source>
        <dbReference type="EMBL" id="CAH2354706.1"/>
    </source>
</evidence>
<dbReference type="Pfam" id="PF08032">
    <property type="entry name" value="SpoU_sub_bind"/>
    <property type="match status" value="1"/>
</dbReference>
<organism evidence="12 13">
    <name type="scientific">[Candida] railenensis</name>
    <dbReference type="NCBI Taxonomy" id="45579"/>
    <lineage>
        <taxon>Eukaryota</taxon>
        <taxon>Fungi</taxon>
        <taxon>Dikarya</taxon>
        <taxon>Ascomycota</taxon>
        <taxon>Saccharomycotina</taxon>
        <taxon>Pichiomycetes</taxon>
        <taxon>Debaryomycetaceae</taxon>
        <taxon>Kurtzmaniella</taxon>
    </lineage>
</organism>
<evidence type="ECO:0000259" key="11">
    <source>
        <dbReference type="SMART" id="SM00967"/>
    </source>
</evidence>
<dbReference type="InterPro" id="IPR047261">
    <property type="entry name" value="MRM1_MeTrfase_dom"/>
</dbReference>
<evidence type="ECO:0000313" key="13">
    <source>
        <dbReference type="Proteomes" id="UP000837801"/>
    </source>
</evidence>
<evidence type="ECO:0000256" key="10">
    <source>
        <dbReference type="SAM" id="MobiDB-lite"/>
    </source>
</evidence>
<dbReference type="SMART" id="SM00967">
    <property type="entry name" value="SpoU_sub_bind"/>
    <property type="match status" value="1"/>
</dbReference>
<keyword evidence="4 12" id="KW-0489">Methyltransferase</keyword>
<keyword evidence="7" id="KW-0809">Transit peptide</keyword>
<dbReference type="Gene3D" id="3.40.1280.10">
    <property type="match status" value="1"/>
</dbReference>
<evidence type="ECO:0000256" key="6">
    <source>
        <dbReference type="ARBA" id="ARBA00022691"/>
    </source>
</evidence>
<dbReference type="InterPro" id="IPR029026">
    <property type="entry name" value="tRNA_m1G_MTases_N"/>
</dbReference>
<dbReference type="SUPFAM" id="SSF75217">
    <property type="entry name" value="alpha/beta knot"/>
    <property type="match status" value="1"/>
</dbReference>
<keyword evidence="6" id="KW-0949">S-adenosyl-L-methionine</keyword>